<gene>
    <name evidence="1" type="ORF">F506_11215</name>
</gene>
<accession>A0ABM5V0Z1</accession>
<evidence type="ECO:0000313" key="2">
    <source>
        <dbReference type="Proteomes" id="UP000063429"/>
    </source>
</evidence>
<reference evidence="2" key="1">
    <citation type="journal article" date="2015" name="Genome Announc.">
        <title>Complete Genome Sequence of Herbaspirillum hiltneri N3 (DSM 17495), Isolated from Surface-Sterilized Wheat Roots.</title>
        <authorList>
            <person name="Guizelini D."/>
            <person name="Saizaki P.M."/>
            <person name="Coimbra N.A."/>
            <person name="Weiss V.A."/>
            <person name="Faoro H."/>
            <person name="Sfeir M.Z."/>
            <person name="Baura V.A."/>
            <person name="Monteiro R.A."/>
            <person name="Chubatsu L.S."/>
            <person name="Souza E.M."/>
            <person name="Cruz L.M."/>
            <person name="Pedrosa F.O."/>
            <person name="Raittz R.T."/>
            <person name="Marchaukoski J.N."/>
            <person name="Steffens M.B."/>
        </authorList>
    </citation>
    <scope>NUCLEOTIDE SEQUENCE [LARGE SCALE GENOMIC DNA]</scope>
    <source>
        <strain evidence="2">N3</strain>
    </source>
</reference>
<protein>
    <recommendedName>
        <fullName evidence="3">mRNA interferase YoeB</fullName>
    </recommendedName>
</protein>
<proteinExistence type="predicted"/>
<evidence type="ECO:0000313" key="1">
    <source>
        <dbReference type="EMBL" id="AKZ63167.1"/>
    </source>
</evidence>
<dbReference type="InterPro" id="IPR035093">
    <property type="entry name" value="RelE/ParE_toxin_dom_sf"/>
</dbReference>
<sequence>MKLLLTPGAAEDLDYWQANDAVFADRIRQILLRLKQGDALPSQQVTELPLAFKGLSAVRISAEHRIVFERLHGNIIVHQCRFHY</sequence>
<dbReference type="SUPFAM" id="SSF143011">
    <property type="entry name" value="RelE-like"/>
    <property type="match status" value="1"/>
</dbReference>
<dbReference type="EMBL" id="CP011409">
    <property type="protein sequence ID" value="AKZ63167.1"/>
    <property type="molecule type" value="Genomic_DNA"/>
</dbReference>
<organism evidence="1 2">
    <name type="scientific">Herbaspirillum hiltneri N3</name>
    <dbReference type="NCBI Taxonomy" id="1262470"/>
    <lineage>
        <taxon>Bacteria</taxon>
        <taxon>Pseudomonadati</taxon>
        <taxon>Pseudomonadota</taxon>
        <taxon>Betaproteobacteria</taxon>
        <taxon>Burkholderiales</taxon>
        <taxon>Oxalobacteraceae</taxon>
        <taxon>Herbaspirillum</taxon>
    </lineage>
</organism>
<dbReference type="RefSeq" id="WP_053197490.1">
    <property type="nucleotide sequence ID" value="NZ_CP011409.1"/>
</dbReference>
<dbReference type="Proteomes" id="UP000063429">
    <property type="component" value="Chromosome"/>
</dbReference>
<keyword evidence="2" id="KW-1185">Reference proteome</keyword>
<name>A0ABM5V0Z1_9BURK</name>
<evidence type="ECO:0008006" key="3">
    <source>
        <dbReference type="Google" id="ProtNLM"/>
    </source>
</evidence>
<dbReference type="Pfam" id="PF06769">
    <property type="entry name" value="YoeB_toxin"/>
    <property type="match status" value="1"/>
</dbReference>
<dbReference type="InterPro" id="IPR009614">
    <property type="entry name" value="YoeB_toxin"/>
</dbReference>
<dbReference type="Gene3D" id="3.30.2310.20">
    <property type="entry name" value="RelE-like"/>
    <property type="match status" value="1"/>
</dbReference>